<dbReference type="PROSITE" id="PS51257">
    <property type="entry name" value="PROKAR_LIPOPROTEIN"/>
    <property type="match status" value="1"/>
</dbReference>
<protein>
    <submittedName>
        <fullName evidence="3">Uncharacterized protein</fullName>
    </submittedName>
</protein>
<accession>A0A9D1NW10</accession>
<feature type="compositionally biased region" description="Low complexity" evidence="1">
    <location>
        <begin position="106"/>
        <end position="115"/>
    </location>
</feature>
<keyword evidence="2" id="KW-0812">Transmembrane</keyword>
<keyword evidence="2" id="KW-1133">Transmembrane helix</keyword>
<organism evidence="3 4">
    <name type="scientific">Candidatus Pullilachnospira stercoravium</name>
    <dbReference type="NCBI Taxonomy" id="2840913"/>
    <lineage>
        <taxon>Bacteria</taxon>
        <taxon>Bacillati</taxon>
        <taxon>Bacillota</taxon>
        <taxon>Clostridia</taxon>
        <taxon>Lachnospirales</taxon>
        <taxon>Lachnospiraceae</taxon>
        <taxon>Lachnospiraceae incertae sedis</taxon>
        <taxon>Candidatus Pullilachnospira</taxon>
    </lineage>
</organism>
<name>A0A9D1NW10_9FIRM</name>
<evidence type="ECO:0000256" key="2">
    <source>
        <dbReference type="SAM" id="Phobius"/>
    </source>
</evidence>
<feature type="compositionally biased region" description="Acidic residues" evidence="1">
    <location>
        <begin position="116"/>
        <end position="135"/>
    </location>
</feature>
<sequence length="156" mass="17052">MEMKRNQFKETFSQVHASSACLEEVYAMTENRKTTRPRKFIARRLVVLAAGAIALVGSTIAVNAATGNRLLRHFTVIIGGKEYQAEEIEGKENVYQMENGATITFSPNPVSSGEESSGEEENFEVELELDNETDEASVSVSEPASGVSEDDTSNAR</sequence>
<evidence type="ECO:0000313" key="3">
    <source>
        <dbReference type="EMBL" id="HIV13104.1"/>
    </source>
</evidence>
<proteinExistence type="predicted"/>
<reference evidence="3" key="1">
    <citation type="submission" date="2020-10" db="EMBL/GenBank/DDBJ databases">
        <authorList>
            <person name="Gilroy R."/>
        </authorList>
    </citation>
    <scope>NUCLEOTIDE SEQUENCE</scope>
    <source>
        <strain evidence="3">ChiBcec2-4451</strain>
    </source>
</reference>
<feature type="region of interest" description="Disordered" evidence="1">
    <location>
        <begin position="102"/>
        <end position="156"/>
    </location>
</feature>
<reference evidence="3" key="2">
    <citation type="journal article" date="2021" name="PeerJ">
        <title>Extensive microbial diversity within the chicken gut microbiome revealed by metagenomics and culture.</title>
        <authorList>
            <person name="Gilroy R."/>
            <person name="Ravi A."/>
            <person name="Getino M."/>
            <person name="Pursley I."/>
            <person name="Horton D.L."/>
            <person name="Alikhan N.F."/>
            <person name="Baker D."/>
            <person name="Gharbi K."/>
            <person name="Hall N."/>
            <person name="Watson M."/>
            <person name="Adriaenssens E.M."/>
            <person name="Foster-Nyarko E."/>
            <person name="Jarju S."/>
            <person name="Secka A."/>
            <person name="Antonio M."/>
            <person name="Oren A."/>
            <person name="Chaudhuri R.R."/>
            <person name="La Ragione R."/>
            <person name="Hildebrand F."/>
            <person name="Pallen M.J."/>
        </authorList>
    </citation>
    <scope>NUCLEOTIDE SEQUENCE</scope>
    <source>
        <strain evidence="3">ChiBcec2-4451</strain>
    </source>
</reference>
<dbReference type="AlphaFoldDB" id="A0A9D1NW10"/>
<comment type="caution">
    <text evidence="3">The sequence shown here is derived from an EMBL/GenBank/DDBJ whole genome shotgun (WGS) entry which is preliminary data.</text>
</comment>
<dbReference type="EMBL" id="DVON01000176">
    <property type="protein sequence ID" value="HIV13104.1"/>
    <property type="molecule type" value="Genomic_DNA"/>
</dbReference>
<evidence type="ECO:0000256" key="1">
    <source>
        <dbReference type="SAM" id="MobiDB-lite"/>
    </source>
</evidence>
<keyword evidence="2" id="KW-0472">Membrane</keyword>
<feature type="transmembrane region" description="Helical" evidence="2">
    <location>
        <begin position="45"/>
        <end position="65"/>
    </location>
</feature>
<gene>
    <name evidence="3" type="ORF">IAA63_08220</name>
</gene>
<dbReference type="Proteomes" id="UP000886723">
    <property type="component" value="Unassembled WGS sequence"/>
</dbReference>
<evidence type="ECO:0000313" key="4">
    <source>
        <dbReference type="Proteomes" id="UP000886723"/>
    </source>
</evidence>